<evidence type="ECO:0008006" key="3">
    <source>
        <dbReference type="Google" id="ProtNLM"/>
    </source>
</evidence>
<gene>
    <name evidence="1" type="ORF">DERP_006373</name>
</gene>
<reference evidence="1 2" key="2">
    <citation type="journal article" date="2022" name="Mol. Biol. Evol.">
        <title>Comparative Genomics Reveals Insights into the Divergent Evolution of Astigmatic Mites and Household Pest Adaptations.</title>
        <authorList>
            <person name="Xiong Q."/>
            <person name="Wan A.T."/>
            <person name="Liu X."/>
            <person name="Fung C.S."/>
            <person name="Xiao X."/>
            <person name="Malainual N."/>
            <person name="Hou J."/>
            <person name="Wang L."/>
            <person name="Wang M."/>
            <person name="Yang K.Y."/>
            <person name="Cui Y."/>
            <person name="Leung E.L."/>
            <person name="Nong W."/>
            <person name="Shin S.K."/>
            <person name="Au S.W."/>
            <person name="Jeong K.Y."/>
            <person name="Chew F.T."/>
            <person name="Hui J.H."/>
            <person name="Leung T.F."/>
            <person name="Tungtrongchitr A."/>
            <person name="Zhong N."/>
            <person name="Liu Z."/>
            <person name="Tsui S.K."/>
        </authorList>
    </citation>
    <scope>NUCLEOTIDE SEQUENCE [LARGE SCALE GENOMIC DNA]</scope>
    <source>
        <strain evidence="1">Derp</strain>
    </source>
</reference>
<protein>
    <recommendedName>
        <fullName evidence="3">Secreted protein</fullName>
    </recommendedName>
</protein>
<keyword evidence="2" id="KW-1185">Reference proteome</keyword>
<evidence type="ECO:0000313" key="1">
    <source>
        <dbReference type="EMBL" id="KAH9415279.1"/>
    </source>
</evidence>
<dbReference type="EMBL" id="NJHN03000099">
    <property type="protein sequence ID" value="KAH9415279.1"/>
    <property type="molecule type" value="Genomic_DNA"/>
</dbReference>
<comment type="caution">
    <text evidence="1">The sequence shown here is derived from an EMBL/GenBank/DDBJ whole genome shotgun (WGS) entry which is preliminary data.</text>
</comment>
<reference evidence="1 2" key="1">
    <citation type="journal article" date="2018" name="J. Allergy Clin. Immunol.">
        <title>High-quality assembly of Dermatophagoides pteronyssinus genome and transcriptome reveals a wide range of novel allergens.</title>
        <authorList>
            <person name="Liu X.Y."/>
            <person name="Yang K.Y."/>
            <person name="Wang M.Q."/>
            <person name="Kwok J.S."/>
            <person name="Zeng X."/>
            <person name="Yang Z."/>
            <person name="Xiao X.J."/>
            <person name="Lau C.P."/>
            <person name="Li Y."/>
            <person name="Huang Z.M."/>
            <person name="Ba J.G."/>
            <person name="Yim A.K."/>
            <person name="Ouyang C.Y."/>
            <person name="Ngai S.M."/>
            <person name="Chan T.F."/>
            <person name="Leung E.L."/>
            <person name="Liu L."/>
            <person name="Liu Z.G."/>
            <person name="Tsui S.K."/>
        </authorList>
    </citation>
    <scope>NUCLEOTIDE SEQUENCE [LARGE SCALE GENOMIC DNA]</scope>
    <source>
        <strain evidence="1">Derp</strain>
    </source>
</reference>
<sequence length="72" mass="8207">MKFSIQSICFLMSSSSSTLASLNEHKGFSATSSKLLNRIVFEIQIRYCSTKRMFAGAKHFELNRKIRNATNK</sequence>
<dbReference type="Proteomes" id="UP000887458">
    <property type="component" value="Unassembled WGS sequence"/>
</dbReference>
<proteinExistence type="predicted"/>
<accession>A0ABQ8IYD4</accession>
<name>A0ABQ8IYD4_DERPT</name>
<organism evidence="1 2">
    <name type="scientific">Dermatophagoides pteronyssinus</name>
    <name type="common">European house dust mite</name>
    <dbReference type="NCBI Taxonomy" id="6956"/>
    <lineage>
        <taxon>Eukaryota</taxon>
        <taxon>Metazoa</taxon>
        <taxon>Ecdysozoa</taxon>
        <taxon>Arthropoda</taxon>
        <taxon>Chelicerata</taxon>
        <taxon>Arachnida</taxon>
        <taxon>Acari</taxon>
        <taxon>Acariformes</taxon>
        <taxon>Sarcoptiformes</taxon>
        <taxon>Astigmata</taxon>
        <taxon>Psoroptidia</taxon>
        <taxon>Analgoidea</taxon>
        <taxon>Pyroglyphidae</taxon>
        <taxon>Dermatophagoidinae</taxon>
        <taxon>Dermatophagoides</taxon>
    </lineage>
</organism>
<evidence type="ECO:0000313" key="2">
    <source>
        <dbReference type="Proteomes" id="UP000887458"/>
    </source>
</evidence>